<feature type="transmembrane region" description="Helical" evidence="5">
    <location>
        <begin position="46"/>
        <end position="66"/>
    </location>
</feature>
<accession>A0A8T3VNB2</accession>
<comment type="subcellular location">
    <subcellularLocation>
        <location evidence="1">Membrane</location>
        <topology evidence="1">Multi-pass membrane protein</topology>
    </subcellularLocation>
</comment>
<evidence type="ECO:0000256" key="5">
    <source>
        <dbReference type="SAM" id="Phobius"/>
    </source>
</evidence>
<sequence>MAETIDKVIVIVGYLLAIFIPLLGLIAGVVLYFVKKEDPFYQKHAKYIIIVAIVVWALSAILLGLLS</sequence>
<name>A0A8T3VNB2_METOL</name>
<evidence type="ECO:0000313" key="6">
    <source>
        <dbReference type="EMBL" id="MBE6512613.1"/>
    </source>
</evidence>
<comment type="caution">
    <text evidence="6">The sequence shown here is derived from an EMBL/GenBank/DDBJ whole genome shotgun (WGS) entry which is preliminary data.</text>
</comment>
<gene>
    <name evidence="6" type="ORF">E7Z75_05690</name>
</gene>
<evidence type="ECO:0000256" key="2">
    <source>
        <dbReference type="ARBA" id="ARBA00022692"/>
    </source>
</evidence>
<reference evidence="6" key="1">
    <citation type="submission" date="2019-04" db="EMBL/GenBank/DDBJ databases">
        <title>Evolution of Biomass-Degrading Anaerobic Consortia Revealed by Metagenomics.</title>
        <authorList>
            <person name="Peng X."/>
        </authorList>
    </citation>
    <scope>NUCLEOTIDE SEQUENCE</scope>
    <source>
        <strain evidence="6">SIG14</strain>
    </source>
</reference>
<organism evidence="6 7">
    <name type="scientific">Methanobrevibacter olleyae</name>
    <dbReference type="NCBI Taxonomy" id="294671"/>
    <lineage>
        <taxon>Archaea</taxon>
        <taxon>Methanobacteriati</taxon>
        <taxon>Methanobacteriota</taxon>
        <taxon>Methanomada group</taxon>
        <taxon>Methanobacteria</taxon>
        <taxon>Methanobacteriales</taxon>
        <taxon>Methanobacteriaceae</taxon>
        <taxon>Methanobrevibacter</taxon>
    </lineage>
</organism>
<proteinExistence type="predicted"/>
<evidence type="ECO:0000256" key="4">
    <source>
        <dbReference type="ARBA" id="ARBA00023136"/>
    </source>
</evidence>
<evidence type="ECO:0000256" key="3">
    <source>
        <dbReference type="ARBA" id="ARBA00022989"/>
    </source>
</evidence>
<evidence type="ECO:0000313" key="7">
    <source>
        <dbReference type="Proteomes" id="UP000732619"/>
    </source>
</evidence>
<dbReference type="Proteomes" id="UP000732619">
    <property type="component" value="Unassembled WGS sequence"/>
</dbReference>
<feature type="transmembrane region" description="Helical" evidence="5">
    <location>
        <begin position="12"/>
        <end position="34"/>
    </location>
</feature>
<keyword evidence="3 5" id="KW-1133">Transmembrane helix</keyword>
<protein>
    <submittedName>
        <fullName evidence="6">Uncharacterized protein</fullName>
    </submittedName>
</protein>
<evidence type="ECO:0000256" key="1">
    <source>
        <dbReference type="ARBA" id="ARBA00004141"/>
    </source>
</evidence>
<dbReference type="AlphaFoldDB" id="A0A8T3VNB2"/>
<dbReference type="InterPro" id="IPR019109">
    <property type="entry name" value="MamF_MmsF"/>
</dbReference>
<keyword evidence="4 5" id="KW-0472">Membrane</keyword>
<dbReference type="EMBL" id="SUTG01000023">
    <property type="protein sequence ID" value="MBE6512613.1"/>
    <property type="molecule type" value="Genomic_DNA"/>
</dbReference>
<keyword evidence="2 5" id="KW-0812">Transmembrane</keyword>
<dbReference type="Pfam" id="PF09685">
    <property type="entry name" value="MamF_MmsF"/>
    <property type="match status" value="1"/>
</dbReference>